<keyword evidence="3 5" id="KW-0862">Zinc</keyword>
<keyword evidence="2 5" id="KW-0863">Zinc-finger</keyword>
<dbReference type="GO" id="GO:0003677">
    <property type="term" value="F:DNA binding"/>
    <property type="evidence" value="ECO:0007669"/>
    <property type="project" value="UniProtKB-KW"/>
</dbReference>
<dbReference type="GO" id="GO:0003729">
    <property type="term" value="F:mRNA binding"/>
    <property type="evidence" value="ECO:0007669"/>
    <property type="project" value="UniProtKB-ARBA"/>
</dbReference>
<dbReference type="EMBL" id="AMZH03006691">
    <property type="protein sequence ID" value="RRT63178.1"/>
    <property type="molecule type" value="Genomic_DNA"/>
</dbReference>
<dbReference type="Pfam" id="PF00642">
    <property type="entry name" value="zf-CCCH"/>
    <property type="match status" value="1"/>
</dbReference>
<reference evidence="7 8" key="1">
    <citation type="journal article" date="2014" name="Agronomy (Basel)">
        <title>A Draft Genome Sequence for Ensete ventricosum, the Drought-Tolerant Tree Against Hunger.</title>
        <authorList>
            <person name="Harrison J."/>
            <person name="Moore K.A."/>
            <person name="Paszkiewicz K."/>
            <person name="Jones T."/>
            <person name="Grant M."/>
            <person name="Ambacheew D."/>
            <person name="Muzemil S."/>
            <person name="Studholme D.J."/>
        </authorList>
    </citation>
    <scope>NUCLEOTIDE SEQUENCE [LARGE SCALE GENOMIC DNA]</scope>
</reference>
<keyword evidence="1 5" id="KW-0479">Metal-binding</keyword>
<organism evidence="7 8">
    <name type="scientific">Ensete ventricosum</name>
    <name type="common">Abyssinian banana</name>
    <name type="synonym">Musa ensete</name>
    <dbReference type="NCBI Taxonomy" id="4639"/>
    <lineage>
        <taxon>Eukaryota</taxon>
        <taxon>Viridiplantae</taxon>
        <taxon>Streptophyta</taxon>
        <taxon>Embryophyta</taxon>
        <taxon>Tracheophyta</taxon>
        <taxon>Spermatophyta</taxon>
        <taxon>Magnoliopsida</taxon>
        <taxon>Liliopsida</taxon>
        <taxon>Zingiberales</taxon>
        <taxon>Musaceae</taxon>
        <taxon>Ensete</taxon>
    </lineage>
</organism>
<accession>A0A426ZGU0</accession>
<dbReference type="InterPro" id="IPR036855">
    <property type="entry name" value="Znf_CCCH_sf"/>
</dbReference>
<dbReference type="SUPFAM" id="SSF90229">
    <property type="entry name" value="CCCH zinc finger"/>
    <property type="match status" value="1"/>
</dbReference>
<dbReference type="SMART" id="SM00356">
    <property type="entry name" value="ZnF_C3H1"/>
    <property type="match status" value="1"/>
</dbReference>
<evidence type="ECO:0000256" key="1">
    <source>
        <dbReference type="ARBA" id="ARBA00022723"/>
    </source>
</evidence>
<dbReference type="Gene3D" id="4.10.1000.10">
    <property type="entry name" value="Zinc finger, CCCH-type"/>
    <property type="match status" value="1"/>
</dbReference>
<evidence type="ECO:0000256" key="4">
    <source>
        <dbReference type="ARBA" id="ARBA00023125"/>
    </source>
</evidence>
<proteinExistence type="predicted"/>
<dbReference type="Proteomes" id="UP000287651">
    <property type="component" value="Unassembled WGS sequence"/>
</dbReference>
<evidence type="ECO:0000313" key="8">
    <source>
        <dbReference type="Proteomes" id="UP000287651"/>
    </source>
</evidence>
<evidence type="ECO:0000256" key="3">
    <source>
        <dbReference type="ARBA" id="ARBA00022833"/>
    </source>
</evidence>
<dbReference type="PANTHER" id="PTHR12506">
    <property type="entry name" value="PROTEIN PHOSPHATASE RELATED"/>
    <property type="match status" value="1"/>
</dbReference>
<dbReference type="AlphaFoldDB" id="A0A426ZGU0"/>
<dbReference type="InterPro" id="IPR050974">
    <property type="entry name" value="Plant_ZF_CCCH"/>
</dbReference>
<dbReference type="PROSITE" id="PS50103">
    <property type="entry name" value="ZF_C3H1"/>
    <property type="match status" value="1"/>
</dbReference>
<evidence type="ECO:0000256" key="2">
    <source>
        <dbReference type="ARBA" id="ARBA00022771"/>
    </source>
</evidence>
<evidence type="ECO:0000259" key="6">
    <source>
        <dbReference type="PROSITE" id="PS50103"/>
    </source>
</evidence>
<dbReference type="GO" id="GO:0008270">
    <property type="term" value="F:zinc ion binding"/>
    <property type="evidence" value="ECO:0007669"/>
    <property type="project" value="UniProtKB-KW"/>
</dbReference>
<gene>
    <name evidence="7" type="ORF">B296_00019177</name>
</gene>
<keyword evidence="4" id="KW-0238">DNA-binding</keyword>
<dbReference type="InterPro" id="IPR000571">
    <property type="entry name" value="Znf_CCCH"/>
</dbReference>
<protein>
    <recommendedName>
        <fullName evidence="6">C3H1-type domain-containing protein</fullName>
    </recommendedName>
</protein>
<dbReference type="PANTHER" id="PTHR12506:SF50">
    <property type="entry name" value="ZINC FINGER CCCH DOMAIN-CONTAINING PROTEIN 26"/>
    <property type="match status" value="1"/>
</dbReference>
<evidence type="ECO:0000313" key="7">
    <source>
        <dbReference type="EMBL" id="RRT63178.1"/>
    </source>
</evidence>
<name>A0A426ZGU0_ENSVE</name>
<feature type="zinc finger region" description="C3H1-type" evidence="5">
    <location>
        <begin position="23"/>
        <end position="51"/>
    </location>
</feature>
<feature type="domain" description="C3H1-type" evidence="6">
    <location>
        <begin position="23"/>
        <end position="51"/>
    </location>
</feature>
<evidence type="ECO:0000256" key="5">
    <source>
        <dbReference type="PROSITE-ProRule" id="PRU00723"/>
    </source>
</evidence>
<sequence length="78" mass="9035">MWQLHIEDGQEEADGQLNQYPDRPGQPDCLYYLRTGVCGYGSKCKYNHPAHSEQITRFSGELPQRDGQPDCQVHYLHQ</sequence>
<comment type="caution">
    <text evidence="7">The sequence shown here is derived from an EMBL/GenBank/DDBJ whole genome shotgun (WGS) entry which is preliminary data.</text>
</comment>